<evidence type="ECO:0000313" key="3">
    <source>
        <dbReference type="Proteomes" id="UP000054279"/>
    </source>
</evidence>
<reference evidence="2 3" key="1">
    <citation type="submission" date="2014-06" db="EMBL/GenBank/DDBJ databases">
        <title>Evolutionary Origins and Diversification of the Mycorrhizal Mutualists.</title>
        <authorList>
            <consortium name="DOE Joint Genome Institute"/>
            <consortium name="Mycorrhizal Genomics Consortium"/>
            <person name="Kohler A."/>
            <person name="Kuo A."/>
            <person name="Nagy L.G."/>
            <person name="Floudas D."/>
            <person name="Copeland A."/>
            <person name="Barry K.W."/>
            <person name="Cichocki N."/>
            <person name="Veneault-Fourrey C."/>
            <person name="LaButti K."/>
            <person name="Lindquist E.A."/>
            <person name="Lipzen A."/>
            <person name="Lundell T."/>
            <person name="Morin E."/>
            <person name="Murat C."/>
            <person name="Riley R."/>
            <person name="Ohm R."/>
            <person name="Sun H."/>
            <person name="Tunlid A."/>
            <person name="Henrissat B."/>
            <person name="Grigoriev I.V."/>
            <person name="Hibbett D.S."/>
            <person name="Martin F."/>
        </authorList>
    </citation>
    <scope>NUCLEOTIDE SEQUENCE [LARGE SCALE GENOMIC DNA]</scope>
    <source>
        <strain evidence="2 3">SS14</strain>
    </source>
</reference>
<evidence type="ECO:0000313" key="2">
    <source>
        <dbReference type="EMBL" id="KIJ23645.1"/>
    </source>
</evidence>
<accession>A0A0C9UEJ3</accession>
<organism evidence="2 3">
    <name type="scientific">Sphaerobolus stellatus (strain SS14)</name>
    <dbReference type="NCBI Taxonomy" id="990650"/>
    <lineage>
        <taxon>Eukaryota</taxon>
        <taxon>Fungi</taxon>
        <taxon>Dikarya</taxon>
        <taxon>Basidiomycota</taxon>
        <taxon>Agaricomycotina</taxon>
        <taxon>Agaricomycetes</taxon>
        <taxon>Phallomycetidae</taxon>
        <taxon>Geastrales</taxon>
        <taxon>Sphaerobolaceae</taxon>
        <taxon>Sphaerobolus</taxon>
    </lineage>
</organism>
<keyword evidence="3" id="KW-1185">Reference proteome</keyword>
<feature type="region of interest" description="Disordered" evidence="1">
    <location>
        <begin position="1"/>
        <end position="20"/>
    </location>
</feature>
<sequence length="301" mass="32913">MGRYADAAPDSRSPQHRFGSPLETGCTVDRSLFALAVGCTATHATLRTMAANDLPLRDSHHYAFNDFSLPQHRHSRNRFPHMVHTAPFLYRILSPRLISPTSAKFSQTSYPVIGSLHALLALIISPLEDADDVSLLIHGAKRMAQSADGGRLGHSANEMYSFAPSNVPPTTNLSPEDLDLIGLWQSVQTKKFSPSALAQLPTHRPQPSLAPPSAPLKHCPLSQIHLRHSLPSNAVYAGGTGRDGPIQSAQAVHKTRKVTLERASKVFAFLSKLGEWEIEFKTIKAETPHAFHIHLAALETE</sequence>
<dbReference type="Proteomes" id="UP000054279">
    <property type="component" value="Unassembled WGS sequence"/>
</dbReference>
<dbReference type="AlphaFoldDB" id="A0A0C9UEJ3"/>
<dbReference type="HOGENOM" id="CLU_924923_0_0_1"/>
<dbReference type="EMBL" id="KN837618">
    <property type="protein sequence ID" value="KIJ23645.1"/>
    <property type="molecule type" value="Genomic_DNA"/>
</dbReference>
<name>A0A0C9UEJ3_SPHS4</name>
<proteinExistence type="predicted"/>
<protein>
    <submittedName>
        <fullName evidence="2">Uncharacterized protein</fullName>
    </submittedName>
</protein>
<evidence type="ECO:0000256" key="1">
    <source>
        <dbReference type="SAM" id="MobiDB-lite"/>
    </source>
</evidence>
<gene>
    <name evidence="2" type="ORF">M422DRAFT_275729</name>
</gene>